<organism evidence="2 3">
    <name type="scientific">Marimonas arenosa</name>
    <dbReference type="NCBI Taxonomy" id="1795305"/>
    <lineage>
        <taxon>Bacteria</taxon>
        <taxon>Pseudomonadati</taxon>
        <taxon>Pseudomonadota</taxon>
        <taxon>Alphaproteobacteria</taxon>
        <taxon>Rhodobacterales</taxon>
        <taxon>Paracoccaceae</taxon>
        <taxon>Marimonas</taxon>
    </lineage>
</organism>
<keyword evidence="1" id="KW-0732">Signal</keyword>
<comment type="caution">
    <text evidence="2">The sequence shown here is derived from an EMBL/GenBank/DDBJ whole genome shotgun (WGS) entry which is preliminary data.</text>
</comment>
<dbReference type="Proteomes" id="UP001226762">
    <property type="component" value="Unassembled WGS sequence"/>
</dbReference>
<evidence type="ECO:0000313" key="3">
    <source>
        <dbReference type="Proteomes" id="UP001226762"/>
    </source>
</evidence>
<dbReference type="RefSeq" id="WP_306735012.1">
    <property type="nucleotide sequence ID" value="NZ_JANHAX010000002.1"/>
</dbReference>
<protein>
    <submittedName>
        <fullName evidence="2">Uncharacterized protein</fullName>
    </submittedName>
</protein>
<proteinExistence type="predicted"/>
<reference evidence="2" key="2">
    <citation type="submission" date="2023-02" db="EMBL/GenBank/DDBJ databases">
        <title>'Rhodoalgimonas zhirmunskyi' gen. nov., isolated from a red alga.</title>
        <authorList>
            <person name="Nedashkovskaya O.I."/>
            <person name="Otstavnykh N.Y."/>
            <person name="Bystritskaya E.P."/>
            <person name="Balabanova L.A."/>
            <person name="Isaeva M.P."/>
        </authorList>
    </citation>
    <scope>NUCLEOTIDE SEQUENCE</scope>
    <source>
        <strain evidence="2">KCTC 52189</strain>
    </source>
</reference>
<accession>A0AAE3WDP7</accession>
<feature type="signal peptide" evidence="1">
    <location>
        <begin position="1"/>
        <end position="23"/>
    </location>
</feature>
<dbReference type="AlphaFoldDB" id="A0AAE3WDP7"/>
<name>A0AAE3WDP7_9RHOB</name>
<feature type="chain" id="PRO_5042259605" evidence="1">
    <location>
        <begin position="24"/>
        <end position="90"/>
    </location>
</feature>
<evidence type="ECO:0000313" key="2">
    <source>
        <dbReference type="EMBL" id="MDQ2089743.1"/>
    </source>
</evidence>
<keyword evidence="3" id="KW-1185">Reference proteome</keyword>
<sequence length="90" mass="9376">MDRSSAIFCVGSLAACLAISAVAFPYAALDRDVVEQARVPQPAETMALVNVGEGFGELPVEELMFYYVETPPAPIAVGAPAAPEIKFGGC</sequence>
<gene>
    <name evidence="2" type="ORF">NO357_07515</name>
</gene>
<evidence type="ECO:0000256" key="1">
    <source>
        <dbReference type="SAM" id="SignalP"/>
    </source>
</evidence>
<dbReference type="PROSITE" id="PS51257">
    <property type="entry name" value="PROKAR_LIPOPROTEIN"/>
    <property type="match status" value="1"/>
</dbReference>
<dbReference type="EMBL" id="JANHAX010000002">
    <property type="protein sequence ID" value="MDQ2089743.1"/>
    <property type="molecule type" value="Genomic_DNA"/>
</dbReference>
<reference evidence="2" key="1">
    <citation type="submission" date="2022-07" db="EMBL/GenBank/DDBJ databases">
        <authorList>
            <person name="Otstavnykh N."/>
            <person name="Isaeva M."/>
            <person name="Bystritskaya E."/>
        </authorList>
    </citation>
    <scope>NUCLEOTIDE SEQUENCE</scope>
    <source>
        <strain evidence="2">KCTC 52189</strain>
    </source>
</reference>